<feature type="transmembrane region" description="Helical" evidence="1">
    <location>
        <begin position="83"/>
        <end position="104"/>
    </location>
</feature>
<sequence length="143" mass="17345">MNTYIKTALAILLFLLLFVVRSASSNLFYDPLMEYFKNDYLYKNIDQLDVWRLMLHMLYRYVLNSVITLGLIWVLFERKDYLKFSAFFLMIAFVLLMVIFMILIRDNFEGGYLLPFYIRRFIIHPLFLLISLPAFYYQKLSNR</sequence>
<reference evidence="2 3" key="1">
    <citation type="submission" date="2016-02" db="EMBL/GenBank/DDBJ databases">
        <title>Draft genome sequence of Polaribacter atrinae KACC17473.</title>
        <authorList>
            <person name="Shin S.-K."/>
            <person name="Yi H."/>
        </authorList>
    </citation>
    <scope>NUCLEOTIDE SEQUENCE [LARGE SCALE GENOMIC DNA]</scope>
    <source>
        <strain evidence="2 3">KACC 17473</strain>
    </source>
</reference>
<dbReference type="RefSeq" id="WP_068449438.1">
    <property type="nucleotide sequence ID" value="NZ_CP150660.1"/>
</dbReference>
<proteinExistence type="predicted"/>
<keyword evidence="1" id="KW-1133">Transmembrane helix</keyword>
<dbReference type="InterPro" id="IPR026414">
    <property type="entry name" value="ExosoTase_F-assoc_memb"/>
</dbReference>
<name>A0A176TBN2_9FLAO</name>
<dbReference type="OrthoDB" id="982493at2"/>
<keyword evidence="1" id="KW-0472">Membrane</keyword>
<gene>
    <name evidence="2" type="ORF">LPB303_07610</name>
</gene>
<accession>A0A176TBN2</accession>
<feature type="transmembrane region" description="Helical" evidence="1">
    <location>
        <begin position="58"/>
        <end position="76"/>
    </location>
</feature>
<protein>
    <submittedName>
        <fullName evidence="2">Exosortase F system-associated protein</fullName>
    </submittedName>
</protein>
<evidence type="ECO:0000256" key="1">
    <source>
        <dbReference type="SAM" id="Phobius"/>
    </source>
</evidence>
<dbReference type="EMBL" id="LVWE01000029">
    <property type="protein sequence ID" value="OAD45260.1"/>
    <property type="molecule type" value="Genomic_DNA"/>
</dbReference>
<evidence type="ECO:0000313" key="2">
    <source>
        <dbReference type="EMBL" id="OAD45260.1"/>
    </source>
</evidence>
<dbReference type="STRING" id="1333662.LPB303_07610"/>
<comment type="caution">
    <text evidence="2">The sequence shown here is derived from an EMBL/GenBank/DDBJ whole genome shotgun (WGS) entry which is preliminary data.</text>
</comment>
<dbReference type="NCBIfam" id="TIGR04127">
    <property type="entry name" value="flavo_near_exo"/>
    <property type="match status" value="1"/>
</dbReference>
<keyword evidence="3" id="KW-1185">Reference proteome</keyword>
<organism evidence="2 3">
    <name type="scientific">Polaribacter atrinae</name>
    <dbReference type="NCBI Taxonomy" id="1333662"/>
    <lineage>
        <taxon>Bacteria</taxon>
        <taxon>Pseudomonadati</taxon>
        <taxon>Bacteroidota</taxon>
        <taxon>Flavobacteriia</taxon>
        <taxon>Flavobacteriales</taxon>
        <taxon>Flavobacteriaceae</taxon>
    </lineage>
</organism>
<dbReference type="AlphaFoldDB" id="A0A176TBN2"/>
<dbReference type="Proteomes" id="UP000076923">
    <property type="component" value="Unassembled WGS sequence"/>
</dbReference>
<keyword evidence="1" id="KW-0812">Transmembrane</keyword>
<evidence type="ECO:0000313" key="3">
    <source>
        <dbReference type="Proteomes" id="UP000076923"/>
    </source>
</evidence>
<feature type="transmembrane region" description="Helical" evidence="1">
    <location>
        <begin position="116"/>
        <end position="137"/>
    </location>
</feature>